<dbReference type="CDD" id="cd00164">
    <property type="entry name" value="S1_like"/>
    <property type="match status" value="1"/>
</dbReference>
<feature type="region of interest" description="Disordered" evidence="6">
    <location>
        <begin position="358"/>
        <end position="397"/>
    </location>
</feature>
<dbReference type="Pfam" id="PF05843">
    <property type="entry name" value="Suf"/>
    <property type="match status" value="1"/>
</dbReference>
<name>A0AAD3DGE9_9CHLO</name>
<evidence type="ECO:0000256" key="3">
    <source>
        <dbReference type="ARBA" id="ARBA00022553"/>
    </source>
</evidence>
<reference evidence="8 9" key="1">
    <citation type="journal article" date="2021" name="Sci. Rep.">
        <title>Genome sequencing of the multicellular alga Astrephomene provides insights into convergent evolution of germ-soma differentiation.</title>
        <authorList>
            <person name="Yamashita S."/>
            <person name="Yamamoto K."/>
            <person name="Matsuzaki R."/>
            <person name="Suzuki S."/>
            <person name="Yamaguchi H."/>
            <person name="Hirooka S."/>
            <person name="Minakuchi Y."/>
            <person name="Miyagishima S."/>
            <person name="Kawachi M."/>
            <person name="Toyoda A."/>
            <person name="Nozaki H."/>
        </authorList>
    </citation>
    <scope>NUCLEOTIDE SEQUENCE [LARGE SCALE GENOMIC DNA]</scope>
    <source>
        <strain evidence="8 9">NIES-4017</strain>
    </source>
</reference>
<feature type="region of interest" description="Disordered" evidence="6">
    <location>
        <begin position="216"/>
        <end position="346"/>
    </location>
</feature>
<dbReference type="FunFam" id="2.40.50.140:FF:000103">
    <property type="entry name" value="protein RRP5 homolog"/>
    <property type="match status" value="1"/>
</dbReference>
<evidence type="ECO:0000259" key="7">
    <source>
        <dbReference type="PROSITE" id="PS50126"/>
    </source>
</evidence>
<dbReference type="InterPro" id="IPR003029">
    <property type="entry name" value="S1_domain"/>
</dbReference>
<dbReference type="Gene3D" id="2.40.50.140">
    <property type="entry name" value="Nucleic acid-binding proteins"/>
    <property type="match status" value="2"/>
</dbReference>
<dbReference type="SUPFAM" id="SSF48452">
    <property type="entry name" value="TPR-like"/>
    <property type="match status" value="2"/>
</dbReference>
<dbReference type="FunFam" id="1.25.40.10:FF:000065">
    <property type="entry name" value="Programmed cell death 11"/>
    <property type="match status" value="1"/>
</dbReference>
<keyword evidence="4" id="KW-0677">Repeat</keyword>
<dbReference type="SMART" id="SM00316">
    <property type="entry name" value="S1"/>
    <property type="match status" value="2"/>
</dbReference>
<feature type="non-terminal residue" evidence="8">
    <location>
        <position position="1"/>
    </location>
</feature>
<feature type="compositionally biased region" description="Basic residues" evidence="6">
    <location>
        <begin position="383"/>
        <end position="393"/>
    </location>
</feature>
<evidence type="ECO:0000313" key="8">
    <source>
        <dbReference type="EMBL" id="GFR41335.1"/>
    </source>
</evidence>
<feature type="compositionally biased region" description="Acidic residues" evidence="6">
    <location>
        <begin position="287"/>
        <end position="326"/>
    </location>
</feature>
<dbReference type="EMBL" id="BMAR01000001">
    <property type="protein sequence ID" value="GFR41335.1"/>
    <property type="molecule type" value="Genomic_DNA"/>
</dbReference>
<evidence type="ECO:0000256" key="1">
    <source>
        <dbReference type="ARBA" id="ARBA00004604"/>
    </source>
</evidence>
<dbReference type="Gene3D" id="1.25.40.10">
    <property type="entry name" value="Tetratricopeptide repeat domain"/>
    <property type="match status" value="2"/>
</dbReference>
<dbReference type="AlphaFoldDB" id="A0AAD3DGE9"/>
<dbReference type="Proteomes" id="UP001054857">
    <property type="component" value="Unassembled WGS sequence"/>
</dbReference>
<dbReference type="SMART" id="SM00386">
    <property type="entry name" value="HAT"/>
    <property type="match status" value="4"/>
</dbReference>
<dbReference type="InterPro" id="IPR011990">
    <property type="entry name" value="TPR-like_helical_dom_sf"/>
</dbReference>
<dbReference type="PANTHER" id="PTHR23270:SF10">
    <property type="entry name" value="PROTEIN RRP5 HOMOLOG"/>
    <property type="match status" value="1"/>
</dbReference>
<keyword evidence="3" id="KW-0597">Phosphoprotein</keyword>
<dbReference type="PANTHER" id="PTHR23270">
    <property type="entry name" value="PROGRAMMED CELL DEATH PROTEIN 11 PRE-RRNA PROCESSING PROTEIN RRP5"/>
    <property type="match status" value="1"/>
</dbReference>
<protein>
    <recommendedName>
        <fullName evidence="7">S1 motif domain-containing protein</fullName>
    </recommendedName>
</protein>
<organism evidence="8 9">
    <name type="scientific">Astrephomene gubernaculifera</name>
    <dbReference type="NCBI Taxonomy" id="47775"/>
    <lineage>
        <taxon>Eukaryota</taxon>
        <taxon>Viridiplantae</taxon>
        <taxon>Chlorophyta</taxon>
        <taxon>core chlorophytes</taxon>
        <taxon>Chlorophyceae</taxon>
        <taxon>CS clade</taxon>
        <taxon>Chlamydomonadales</taxon>
        <taxon>Astrephomenaceae</taxon>
        <taxon>Astrephomene</taxon>
    </lineage>
</organism>
<sequence length="694" mass="74551">SLRPSRGGAVAAAAAAAGKGPAKAAKAAAAAAAELVDASSLEEGRTVCGYVKRCDAKGLFLALDRYRDARIKLGNLSDGFIEDPAAAFPPGMRLEARVLKRAEDGRLELTLRSTSRLPSAAGGAVSLRELRAGQLVGGRVRRVEKFGVFVELEGAGGAPVVGLAHISELADGPVRDIDAAFKAKQHVRAVVTKVDVEANRLSLSLKPSVLQAAEEAEAEAEAGGKARGTKRRKGADIDEEMAEAADEEDEEQEDGEEGDGASSEDGEGEEEEEEEEEEGGKGGSLDPDVDVDDVDVSEEEEEEEDGAAAGAESDEGSEGEEEEGEDEKAPRARSQPAMTSTGNLDLTAPWGELLLADDPRVTSGAGGAGTSDASADADGSRSKLSKGQKKRLKEQHEREIREAELARLSGSAAPTSVADYERLALSSPNSSFVWIKYMALHISLGDVDAARKVAQRALDTINYREEGEKFNVWVAWLNLENAYGTAPGASSTPGGSEEGGGAAMELLRRALQYTDPKKMYLAALGIFERSGREELAEQLVRTLTKKHGGSVKVWGRAIERALQKGDGESARKLLERSLQSLPARKHVKALVRTALAEFRLGSAERGRGILEGVLRNYPKRLDLWNVYIDQELKTGEQARIRALFERATHLPLPPKKMKFLFRRYLEYEKQEGDAAAVEHVKRRAMEFVESAIKA</sequence>
<evidence type="ECO:0000256" key="4">
    <source>
        <dbReference type="ARBA" id="ARBA00022737"/>
    </source>
</evidence>
<evidence type="ECO:0000256" key="2">
    <source>
        <dbReference type="ARBA" id="ARBA00022552"/>
    </source>
</evidence>
<dbReference type="InterPro" id="IPR003107">
    <property type="entry name" value="HAT"/>
</dbReference>
<proteinExistence type="predicted"/>
<dbReference type="PROSITE" id="PS50126">
    <property type="entry name" value="S1"/>
    <property type="match status" value="2"/>
</dbReference>
<dbReference type="InterPro" id="IPR008847">
    <property type="entry name" value="Suf"/>
</dbReference>
<keyword evidence="5" id="KW-0539">Nucleus</keyword>
<dbReference type="GO" id="GO:0003723">
    <property type="term" value="F:RNA binding"/>
    <property type="evidence" value="ECO:0007669"/>
    <property type="project" value="TreeGrafter"/>
</dbReference>
<gene>
    <name evidence="8" type="ORF">Agub_g2020</name>
</gene>
<dbReference type="GO" id="GO:0006364">
    <property type="term" value="P:rRNA processing"/>
    <property type="evidence" value="ECO:0007669"/>
    <property type="project" value="UniProtKB-KW"/>
</dbReference>
<evidence type="ECO:0000313" key="9">
    <source>
        <dbReference type="Proteomes" id="UP001054857"/>
    </source>
</evidence>
<comment type="caution">
    <text evidence="8">The sequence shown here is derived from an EMBL/GenBank/DDBJ whole genome shotgun (WGS) entry which is preliminary data.</text>
</comment>
<feature type="compositionally biased region" description="Acidic residues" evidence="6">
    <location>
        <begin position="237"/>
        <end position="278"/>
    </location>
</feature>
<dbReference type="SUPFAM" id="SSF50249">
    <property type="entry name" value="Nucleic acid-binding proteins"/>
    <property type="match status" value="2"/>
</dbReference>
<evidence type="ECO:0000256" key="6">
    <source>
        <dbReference type="SAM" id="MobiDB-lite"/>
    </source>
</evidence>
<feature type="domain" description="S1 motif" evidence="7">
    <location>
        <begin position="133"/>
        <end position="206"/>
    </location>
</feature>
<dbReference type="GO" id="GO:0032040">
    <property type="term" value="C:small-subunit processome"/>
    <property type="evidence" value="ECO:0007669"/>
    <property type="project" value="TreeGrafter"/>
</dbReference>
<dbReference type="InterPro" id="IPR012340">
    <property type="entry name" value="NA-bd_OB-fold"/>
</dbReference>
<accession>A0AAD3DGE9</accession>
<dbReference type="InterPro" id="IPR045209">
    <property type="entry name" value="Rrp5"/>
</dbReference>
<keyword evidence="2" id="KW-0698">rRNA processing</keyword>
<evidence type="ECO:0000256" key="5">
    <source>
        <dbReference type="ARBA" id="ARBA00023242"/>
    </source>
</evidence>
<dbReference type="Pfam" id="PF00575">
    <property type="entry name" value="S1"/>
    <property type="match status" value="1"/>
</dbReference>
<comment type="subcellular location">
    <subcellularLocation>
        <location evidence="1">Nucleus</location>
        <location evidence="1">Nucleolus</location>
    </subcellularLocation>
</comment>
<keyword evidence="9" id="KW-1185">Reference proteome</keyword>
<feature type="domain" description="S1 motif" evidence="7">
    <location>
        <begin position="44"/>
        <end position="112"/>
    </location>
</feature>